<proteinExistence type="predicted"/>
<keyword evidence="2" id="KW-1185">Reference proteome</keyword>
<dbReference type="RefSeq" id="WP_079476697.1">
    <property type="nucleotide sequence ID" value="NZ_BJUN01000020.1"/>
</dbReference>
<dbReference type="Pfam" id="PF06833">
    <property type="entry name" value="MdcE"/>
    <property type="match status" value="1"/>
</dbReference>
<dbReference type="InterPro" id="IPR017556">
    <property type="entry name" value="Malonate_beta"/>
</dbReference>
<dbReference type="EMBL" id="BJUN01000020">
    <property type="protein sequence ID" value="GEK59840.1"/>
    <property type="molecule type" value="Genomic_DNA"/>
</dbReference>
<dbReference type="PANTHER" id="PTHR43842:SF2">
    <property type="entry name" value="PROPIONYL-COA CARBOXYLASE BETA CHAIN, MITOCHONDRIAL"/>
    <property type="match status" value="1"/>
</dbReference>
<reference evidence="1 2" key="1">
    <citation type="submission" date="2019-07" db="EMBL/GenBank/DDBJ databases">
        <title>Whole genome shotgun sequence of Marinococcus halophilus NBRC 102359.</title>
        <authorList>
            <person name="Hosoyama A."/>
            <person name="Uohara A."/>
            <person name="Ohji S."/>
            <person name="Ichikawa N."/>
        </authorList>
    </citation>
    <scope>NUCLEOTIDE SEQUENCE [LARGE SCALE GENOMIC DNA]</scope>
    <source>
        <strain evidence="1 2">NBRC 102359</strain>
    </source>
</reference>
<dbReference type="AlphaFoldDB" id="A0A510Y8Z1"/>
<dbReference type="PANTHER" id="PTHR43842">
    <property type="entry name" value="PROPIONYL-COA CARBOXYLASE BETA CHAIN"/>
    <property type="match status" value="1"/>
</dbReference>
<organism evidence="1 2">
    <name type="scientific">Marinococcus halophilus</name>
    <dbReference type="NCBI Taxonomy" id="1371"/>
    <lineage>
        <taxon>Bacteria</taxon>
        <taxon>Bacillati</taxon>
        <taxon>Bacillota</taxon>
        <taxon>Bacilli</taxon>
        <taxon>Bacillales</taxon>
        <taxon>Bacillaceae</taxon>
        <taxon>Marinococcus</taxon>
    </lineage>
</organism>
<accession>A0A510Y8Z1</accession>
<dbReference type="InterPro" id="IPR029045">
    <property type="entry name" value="ClpP/crotonase-like_dom_sf"/>
</dbReference>
<name>A0A510Y8Z1_MARHA</name>
<dbReference type="InterPro" id="IPR009648">
    <property type="entry name" value="Malonate_gamma"/>
</dbReference>
<dbReference type="NCBIfam" id="NF005530">
    <property type="entry name" value="PRK07189.1"/>
    <property type="match status" value="1"/>
</dbReference>
<dbReference type="Proteomes" id="UP000321051">
    <property type="component" value="Unassembled WGS sequence"/>
</dbReference>
<protein>
    <submittedName>
        <fullName evidence="1">Biotin-independent malonate decarboxylase subunit beta</fullName>
    </submittedName>
</protein>
<dbReference type="NCBIfam" id="TIGR03133">
    <property type="entry name" value="malonate_beta"/>
    <property type="match status" value="1"/>
</dbReference>
<evidence type="ECO:0000313" key="2">
    <source>
        <dbReference type="Proteomes" id="UP000321051"/>
    </source>
</evidence>
<evidence type="ECO:0000313" key="1">
    <source>
        <dbReference type="EMBL" id="GEK59840.1"/>
    </source>
</evidence>
<dbReference type="SUPFAM" id="SSF52096">
    <property type="entry name" value="ClpP/crotonase"/>
    <property type="match status" value="2"/>
</dbReference>
<dbReference type="GO" id="GO:0004658">
    <property type="term" value="F:propionyl-CoA carboxylase activity"/>
    <property type="evidence" value="ECO:0007669"/>
    <property type="project" value="TreeGrafter"/>
</dbReference>
<dbReference type="STRING" id="1371.GCA_900166605_03020"/>
<comment type="caution">
    <text evidence="1">The sequence shown here is derived from an EMBL/GenBank/DDBJ whole genome shotgun (WGS) entry which is preliminary data.</text>
</comment>
<sequence length="560" mass="61071">MKLTNKQSLTDLNARDRVHALLDENTCEELLGPFDGIESPHLPAQGIVPQSDDGVVIGKGLLEGKRTVIIATEGQFQGGGIGEVAGAKIAGALELALRDNQNGLSTQVVLVLDTGGVRLQEANYGLLTIAEIHAAIIALREYVPVIGIIPGKIGVFGGMAISAGLCSKLIMTKEGRMCLNGPEVIEQEAGITELDSSDRRLVWRVIGGEQRVKTNLADALSEDDIDSFKAKINALFTSDSAEEPRSRQIYRYRQIVNQHDPSKRIQPEIFREITHSNNSSVQKNSGPVNQSAESRGEKWFEVFTGKNAAHMEEIPSVLYGSGKVGEQEACFLAVVPNAEAKYRRATDGEFGLEEGWKLAEYINSIVEEDKNSLKRPIVAVVDTPSQAYGYNEEMAGIHLSCAAAVDAYATARMEGHPIITLIVGKAISGAFLSHGMQGNRIIALDDDHVQVQVMSKESAARVTLRTVEEVERASETVPATGYDIHSFKKLGALDELVHTESPGTPDVKDKELIEQHILSQLADVQEKGLDINHRWKTAQAVKEGRIASINVREKMEEQWI</sequence>
<dbReference type="NCBIfam" id="TIGR03134">
    <property type="entry name" value="malonate_gamma"/>
    <property type="match status" value="1"/>
</dbReference>
<dbReference type="Gene3D" id="3.90.226.10">
    <property type="entry name" value="2-enoyl-CoA Hydratase, Chain A, domain 1"/>
    <property type="match status" value="2"/>
</dbReference>
<dbReference type="InterPro" id="IPR051047">
    <property type="entry name" value="AccD/PCCB"/>
</dbReference>
<dbReference type="OrthoDB" id="5502755at2"/>
<dbReference type="GO" id="GO:0016831">
    <property type="term" value="F:carboxy-lyase activity"/>
    <property type="evidence" value="ECO:0007669"/>
    <property type="project" value="InterPro"/>
</dbReference>
<gene>
    <name evidence="1" type="primary">mdcE</name>
    <name evidence="1" type="ORF">MHA01_27450</name>
</gene>
<dbReference type="GO" id="GO:0005975">
    <property type="term" value="P:carbohydrate metabolic process"/>
    <property type="evidence" value="ECO:0007669"/>
    <property type="project" value="InterPro"/>
</dbReference>